<feature type="chain" id="PRO_5041449662" description="phospholipase A1" evidence="9">
    <location>
        <begin position="27"/>
        <end position="1108"/>
    </location>
</feature>
<protein>
    <recommendedName>
        <fullName evidence="4">phospholipase A1</fullName>
        <ecNumber evidence="4">3.1.1.32</ecNumber>
    </recommendedName>
</protein>
<dbReference type="AlphaFoldDB" id="A0AA39FU77"/>
<dbReference type="PANTHER" id="PTHR11610">
    <property type="entry name" value="LIPASE"/>
    <property type="match status" value="1"/>
</dbReference>
<comment type="caution">
    <text evidence="11">The sequence shown here is derived from an EMBL/GenBank/DDBJ whole genome shotgun (WGS) entry which is preliminary data.</text>
</comment>
<dbReference type="CDD" id="cd00707">
    <property type="entry name" value="Pancreat_lipase_like"/>
    <property type="match status" value="3"/>
</dbReference>
<evidence type="ECO:0000256" key="7">
    <source>
        <dbReference type="ARBA" id="ARBA00023157"/>
    </source>
</evidence>
<dbReference type="InterPro" id="IPR033906">
    <property type="entry name" value="Lipase_N"/>
</dbReference>
<dbReference type="InterPro" id="IPR029058">
    <property type="entry name" value="AB_hydrolase_fold"/>
</dbReference>
<dbReference type="PANTHER" id="PTHR11610:SF173">
    <property type="entry name" value="LIPASE DOMAIN-CONTAINING PROTEIN-RELATED"/>
    <property type="match status" value="1"/>
</dbReference>
<feature type="signal peptide" evidence="9">
    <location>
        <begin position="1"/>
        <end position="26"/>
    </location>
</feature>
<feature type="domain" description="Lipase" evidence="10">
    <location>
        <begin position="703"/>
        <end position="776"/>
    </location>
</feature>
<dbReference type="InterPro" id="IPR013818">
    <property type="entry name" value="Lipase"/>
</dbReference>
<keyword evidence="9" id="KW-0732">Signal</keyword>
<evidence type="ECO:0000313" key="11">
    <source>
        <dbReference type="EMBL" id="KAK0175384.1"/>
    </source>
</evidence>
<dbReference type="Gene3D" id="3.40.50.1820">
    <property type="entry name" value="alpha/beta hydrolase"/>
    <property type="match status" value="4"/>
</dbReference>
<evidence type="ECO:0000256" key="5">
    <source>
        <dbReference type="ARBA" id="ARBA00022525"/>
    </source>
</evidence>
<comment type="subcellular location">
    <subcellularLocation>
        <location evidence="2">Secreted</location>
    </subcellularLocation>
</comment>
<reference evidence="11" key="2">
    <citation type="submission" date="2023-03" db="EMBL/GenBank/DDBJ databases">
        <authorList>
            <person name="Inwood S.N."/>
            <person name="Skelly J.G."/>
            <person name="Guhlin J."/>
            <person name="Harrop T.W.R."/>
            <person name="Goldson S.G."/>
            <person name="Dearden P.K."/>
        </authorList>
    </citation>
    <scope>NUCLEOTIDE SEQUENCE</scope>
    <source>
        <strain evidence="11">Lincoln</strain>
        <tissue evidence="11">Whole body</tissue>
    </source>
</reference>
<keyword evidence="7" id="KW-1015">Disulfide bond</keyword>
<dbReference type="GO" id="GO:0016042">
    <property type="term" value="P:lipid catabolic process"/>
    <property type="evidence" value="ECO:0007669"/>
    <property type="project" value="TreeGrafter"/>
</dbReference>
<dbReference type="EC" id="3.1.1.32" evidence="4"/>
<feature type="domain" description="Lipase" evidence="10">
    <location>
        <begin position="828"/>
        <end position="1101"/>
    </location>
</feature>
<evidence type="ECO:0000313" key="12">
    <source>
        <dbReference type="Proteomes" id="UP001168972"/>
    </source>
</evidence>
<dbReference type="FunFam" id="3.40.50.1820:FF:000076">
    <property type="entry name" value="phospholipase A1"/>
    <property type="match status" value="1"/>
</dbReference>
<gene>
    <name evidence="11" type="ORF">PV327_009136</name>
</gene>
<evidence type="ECO:0000256" key="3">
    <source>
        <dbReference type="ARBA" id="ARBA00010701"/>
    </source>
</evidence>
<comment type="catalytic activity">
    <reaction evidence="1">
        <text>a 1,2-diacyl-sn-glycero-3-phosphocholine + H2O = a 2-acyl-sn-glycero-3-phosphocholine + a fatty acid + H(+)</text>
        <dbReference type="Rhea" id="RHEA:18689"/>
        <dbReference type="ChEBI" id="CHEBI:15377"/>
        <dbReference type="ChEBI" id="CHEBI:15378"/>
        <dbReference type="ChEBI" id="CHEBI:28868"/>
        <dbReference type="ChEBI" id="CHEBI:57643"/>
        <dbReference type="ChEBI" id="CHEBI:57875"/>
        <dbReference type="EC" id="3.1.1.32"/>
    </reaction>
</comment>
<evidence type="ECO:0000256" key="9">
    <source>
        <dbReference type="SAM" id="SignalP"/>
    </source>
</evidence>
<evidence type="ECO:0000256" key="2">
    <source>
        <dbReference type="ARBA" id="ARBA00004613"/>
    </source>
</evidence>
<dbReference type="InterPro" id="IPR000734">
    <property type="entry name" value="TAG_lipase"/>
</dbReference>
<organism evidence="11 12">
    <name type="scientific">Microctonus hyperodae</name>
    <name type="common">Parasitoid wasp</name>
    <dbReference type="NCBI Taxonomy" id="165561"/>
    <lineage>
        <taxon>Eukaryota</taxon>
        <taxon>Metazoa</taxon>
        <taxon>Ecdysozoa</taxon>
        <taxon>Arthropoda</taxon>
        <taxon>Hexapoda</taxon>
        <taxon>Insecta</taxon>
        <taxon>Pterygota</taxon>
        <taxon>Neoptera</taxon>
        <taxon>Endopterygota</taxon>
        <taxon>Hymenoptera</taxon>
        <taxon>Apocrita</taxon>
        <taxon>Ichneumonoidea</taxon>
        <taxon>Braconidae</taxon>
        <taxon>Euphorinae</taxon>
        <taxon>Microctonus</taxon>
    </lineage>
</organism>
<dbReference type="Pfam" id="PF00151">
    <property type="entry name" value="Lipase"/>
    <property type="match status" value="4"/>
</dbReference>
<keyword evidence="5" id="KW-0964">Secreted</keyword>
<dbReference type="Proteomes" id="UP001168972">
    <property type="component" value="Unassembled WGS sequence"/>
</dbReference>
<evidence type="ECO:0000256" key="1">
    <source>
        <dbReference type="ARBA" id="ARBA00000111"/>
    </source>
</evidence>
<evidence type="ECO:0000256" key="4">
    <source>
        <dbReference type="ARBA" id="ARBA00013179"/>
    </source>
</evidence>
<evidence type="ECO:0000256" key="6">
    <source>
        <dbReference type="ARBA" id="ARBA00022801"/>
    </source>
</evidence>
<evidence type="ECO:0000259" key="10">
    <source>
        <dbReference type="Pfam" id="PF00151"/>
    </source>
</evidence>
<reference evidence="11" key="1">
    <citation type="journal article" date="2023" name="bioRxiv">
        <title>Scaffold-level genome assemblies of two parasitoid biocontrol wasps reveal the parthenogenesis mechanism and an associated novel virus.</title>
        <authorList>
            <person name="Inwood S."/>
            <person name="Skelly J."/>
            <person name="Guhlin J."/>
            <person name="Harrop T."/>
            <person name="Goldson S."/>
            <person name="Dearden P."/>
        </authorList>
    </citation>
    <scope>NUCLEOTIDE SEQUENCE</scope>
    <source>
        <strain evidence="11">Lincoln</strain>
        <tissue evidence="11">Whole body</tissue>
    </source>
</reference>
<sequence>MLKFTFSTVVIVGFQYFALTVLQIDAQDTSPTDLSSNPLDLISNIQCGPTNLEASRDNVTFYLFTRSNRDTGYILKINDGDNLNTSPFNSVRPTKYIVHGWTDSAETPWVVKIRQYYLDLDDYNIIAVDWSPISKRDYPTATRYAPSIGKIIGDMLIFLNTVGSQSFSDVHMVGHSLGAQVSGFAGAAVSGALARITGLDPAGPCYGIPLLKSTEDRLDSTDAHFVDIIHTDKGIYGIPQVSGHADFYPNGGNAPQPGCAGVKQDSCSHQKSTAYMIESIPYPQQFPAFQCDSWNSYKDGNCANNPVAYMGNACDSSARGKYYLTPESDLVNRNPQSTTNTMKFKLLFLLTIGLFHHVEIVMTLIRVNVRDPLALEKLFRETFNPSSIGLANFEGGTATLSNPGDNVTFYLYTPSNKINAYMLKVGDVKNLNESPFNANQQTKILIHGWTDSALEPWIMNFRDNYFVTGNNYNIIAVNWYPLSSTEYPTAVRYTRPVGEYVGALLQFLNNAAQLSYRNVHILGHSLGAHIAGFAGANVSGVVGRITGMDPAGPLYEFPLLRGSRDRLDPTDAVFVDIIHTCAGAAGFVEAIGHVDFYPNGGTFTQPGCSALQSLTCSHARAYIFMIDSIIYPDEFVAMKCDSWSDYRNGRCSGTEAIMGEHVTVTARGSYYLRTNPNSPYEEQLPRYDCITLKSNNQIIINLFVDVIHTSGSIYGVVEAVGHADFYPNNGSIQQPGCEWDPTMVCSHAWAVVLLFNAIKYPEDFEAVECDSWENYERLFKITEITSVGSPGFVQSTWHSLEIENKFADVLKLIGTVSPTLSEIAKHGIVQTAVKFLLYTKSDMGKPYTLKIGDKDNLNNSPFDSAKETKFFIHGWMDSSLDPFLRCALKNYLKNENYNIIMVDWSILSRNEYMVAVELTRSVGQVVGRMVKFLNTEGGQSLLDIHVIGHSLGAQTAGFAGSYTSGRIGRITGLDPSGPLYEVPYVKDPEDRLDPTDGVFVDNIHTCGGVYGFIEPVGHVDFYPNNGTLQQPGCEWDPTILCSHMWAIVLLYNSFKYPEDFQAVKCDNWENYESGSCSDNSVTTMGEYVDRDARGKFYLKTSPSVEVLC</sequence>
<keyword evidence="12" id="KW-1185">Reference proteome</keyword>
<dbReference type="EMBL" id="JAQQBR010000005">
    <property type="protein sequence ID" value="KAK0175384.1"/>
    <property type="molecule type" value="Genomic_DNA"/>
</dbReference>
<feature type="domain" description="Lipase" evidence="10">
    <location>
        <begin position="406"/>
        <end position="680"/>
    </location>
</feature>
<dbReference type="GO" id="GO:0008970">
    <property type="term" value="F:phospholipase A1 activity"/>
    <property type="evidence" value="ECO:0007669"/>
    <property type="project" value="UniProtKB-EC"/>
</dbReference>
<name>A0AA39FU77_MICHY</name>
<evidence type="ECO:0000256" key="8">
    <source>
        <dbReference type="RuleBase" id="RU004262"/>
    </source>
</evidence>
<dbReference type="PRINTS" id="PR00821">
    <property type="entry name" value="TAGLIPASE"/>
</dbReference>
<dbReference type="SUPFAM" id="SSF53474">
    <property type="entry name" value="alpha/beta-Hydrolases"/>
    <property type="match status" value="4"/>
</dbReference>
<feature type="domain" description="Lipase" evidence="10">
    <location>
        <begin position="51"/>
        <end position="317"/>
    </location>
</feature>
<keyword evidence="6" id="KW-0378">Hydrolase</keyword>
<proteinExistence type="inferred from homology"/>
<dbReference type="GO" id="GO:0005615">
    <property type="term" value="C:extracellular space"/>
    <property type="evidence" value="ECO:0007669"/>
    <property type="project" value="TreeGrafter"/>
</dbReference>
<accession>A0AA39FU77</accession>
<comment type="similarity">
    <text evidence="3 8">Belongs to the AB hydrolase superfamily. Lipase family.</text>
</comment>